<dbReference type="CDD" id="cd14014">
    <property type="entry name" value="STKc_PknB_like"/>
    <property type="match status" value="1"/>
</dbReference>
<reference evidence="9" key="1">
    <citation type="submission" date="2018-07" db="EMBL/GenBank/DDBJ databases">
        <title>Streptacidiphilus bronchialis DSM 106435 chromosome.</title>
        <authorList>
            <person name="Batra D."/>
            <person name="Gulvik C.A."/>
        </authorList>
    </citation>
    <scope>NUCLEOTIDE SEQUENCE [LARGE SCALE GENOMIC DNA]</scope>
    <source>
        <strain evidence="9">DSM 106435</strain>
    </source>
</reference>
<evidence type="ECO:0000313" key="8">
    <source>
        <dbReference type="EMBL" id="AXI78779.1"/>
    </source>
</evidence>
<dbReference type="SUPFAM" id="SSF56112">
    <property type="entry name" value="Protein kinase-like (PK-like)"/>
    <property type="match status" value="1"/>
</dbReference>
<dbReference type="EMBL" id="CP031264">
    <property type="protein sequence ID" value="AXI78779.1"/>
    <property type="molecule type" value="Genomic_DNA"/>
</dbReference>
<dbReference type="InterPro" id="IPR000719">
    <property type="entry name" value="Prot_kinase_dom"/>
</dbReference>
<dbReference type="GO" id="GO:0004674">
    <property type="term" value="F:protein serine/threonine kinase activity"/>
    <property type="evidence" value="ECO:0007669"/>
    <property type="project" value="UniProtKB-KW"/>
</dbReference>
<evidence type="ECO:0000313" key="9">
    <source>
        <dbReference type="Proteomes" id="UP000249340"/>
    </source>
</evidence>
<dbReference type="Proteomes" id="UP000249340">
    <property type="component" value="Chromosome"/>
</dbReference>
<keyword evidence="9" id="KW-1185">Reference proteome</keyword>
<dbReference type="Pfam" id="PF00069">
    <property type="entry name" value="Pkinase"/>
    <property type="match status" value="1"/>
</dbReference>
<dbReference type="GO" id="GO:0005524">
    <property type="term" value="F:ATP binding"/>
    <property type="evidence" value="ECO:0007669"/>
    <property type="project" value="UniProtKB-KW"/>
</dbReference>
<dbReference type="InterPro" id="IPR011009">
    <property type="entry name" value="Kinase-like_dom_sf"/>
</dbReference>
<sequence>MVESVLKSRRGLVLAGRYRLDEFLSPGGMGEIWKAYDERMERVVVVKFPQLHSVHPRGQRELVKRFAQEVIATARVEVAGALQIFDYGEEDGYPYLVMEYIRGLTLRDFMAEHGALELSVVASVAVGICHVLAEAHALGIVHRDIKPENVMITEREGLIKVLDFGIARFAEETGRTRLTKTGDMPGTVDYMAPEQFEGHVATVSSDLYSLGCVIYEMAAGRPVFKGASAFDYQRWHLYESPIPLERVNPDFPRQFLDLADSLLSKDPADRPGTADEVNRCLRRYLPKSGSPAPEGMIEHDPTLPYSNPCAPMKPVSDARRRATTMPTTPVFRHRDEVEALRRQAGEVMLSDPARAAKLIKDRLPAAMRHYGRIDNHVLDLRFQLAEALETGGHRSEAFHTYKEAHHDTDGVPALERYVKEASEGMRRCE</sequence>
<dbReference type="AlphaFoldDB" id="A0A345SYH4"/>
<dbReference type="RefSeq" id="WP_111489637.1">
    <property type="nucleotide sequence ID" value="NZ_CP031264.1"/>
</dbReference>
<evidence type="ECO:0000259" key="7">
    <source>
        <dbReference type="PROSITE" id="PS50011"/>
    </source>
</evidence>
<dbReference type="OrthoDB" id="9762169at2"/>
<dbReference type="KEGG" id="stri:C7M71_016490"/>
<dbReference type="Gene3D" id="3.30.200.20">
    <property type="entry name" value="Phosphorylase Kinase, domain 1"/>
    <property type="match status" value="1"/>
</dbReference>
<evidence type="ECO:0000256" key="6">
    <source>
        <dbReference type="ARBA" id="ARBA00022840"/>
    </source>
</evidence>
<dbReference type="EC" id="2.7.11.1" evidence="1"/>
<evidence type="ECO:0000256" key="5">
    <source>
        <dbReference type="ARBA" id="ARBA00022777"/>
    </source>
</evidence>
<dbReference type="SMART" id="SM00220">
    <property type="entry name" value="S_TKc"/>
    <property type="match status" value="1"/>
</dbReference>
<evidence type="ECO:0000256" key="4">
    <source>
        <dbReference type="ARBA" id="ARBA00022741"/>
    </source>
</evidence>
<dbReference type="PANTHER" id="PTHR43289">
    <property type="entry name" value="MITOGEN-ACTIVATED PROTEIN KINASE KINASE KINASE 20-RELATED"/>
    <property type="match status" value="1"/>
</dbReference>
<dbReference type="PROSITE" id="PS00108">
    <property type="entry name" value="PROTEIN_KINASE_ST"/>
    <property type="match status" value="1"/>
</dbReference>
<keyword evidence="5 8" id="KW-0418">Kinase</keyword>
<dbReference type="PROSITE" id="PS50011">
    <property type="entry name" value="PROTEIN_KINASE_DOM"/>
    <property type="match status" value="1"/>
</dbReference>
<organism evidence="8 9">
    <name type="scientific">Peterkaempfera bronchialis</name>
    <dbReference type="NCBI Taxonomy" id="2126346"/>
    <lineage>
        <taxon>Bacteria</taxon>
        <taxon>Bacillati</taxon>
        <taxon>Actinomycetota</taxon>
        <taxon>Actinomycetes</taxon>
        <taxon>Kitasatosporales</taxon>
        <taxon>Streptomycetaceae</taxon>
        <taxon>Peterkaempfera</taxon>
    </lineage>
</organism>
<dbReference type="Gene3D" id="1.10.510.10">
    <property type="entry name" value="Transferase(Phosphotransferase) domain 1"/>
    <property type="match status" value="1"/>
</dbReference>
<proteinExistence type="predicted"/>
<gene>
    <name evidence="8" type="ORF">C7M71_016490</name>
</gene>
<dbReference type="InterPro" id="IPR008271">
    <property type="entry name" value="Ser/Thr_kinase_AS"/>
</dbReference>
<keyword evidence="3" id="KW-0808">Transferase</keyword>
<accession>A0A345SYH4</accession>
<name>A0A345SYH4_9ACTN</name>
<keyword evidence="6" id="KW-0067">ATP-binding</keyword>
<evidence type="ECO:0000256" key="2">
    <source>
        <dbReference type="ARBA" id="ARBA00022527"/>
    </source>
</evidence>
<feature type="domain" description="Protein kinase" evidence="7">
    <location>
        <begin position="18"/>
        <end position="285"/>
    </location>
</feature>
<dbReference type="PANTHER" id="PTHR43289:SF6">
    <property type="entry name" value="SERINE_THREONINE-PROTEIN KINASE NEKL-3"/>
    <property type="match status" value="1"/>
</dbReference>
<keyword evidence="4" id="KW-0547">Nucleotide-binding</keyword>
<evidence type="ECO:0000256" key="3">
    <source>
        <dbReference type="ARBA" id="ARBA00022679"/>
    </source>
</evidence>
<evidence type="ECO:0000256" key="1">
    <source>
        <dbReference type="ARBA" id="ARBA00012513"/>
    </source>
</evidence>
<keyword evidence="2 8" id="KW-0723">Serine/threonine-protein kinase</keyword>
<protein>
    <recommendedName>
        <fullName evidence="1">non-specific serine/threonine protein kinase</fullName>
        <ecNumber evidence="1">2.7.11.1</ecNumber>
    </recommendedName>
</protein>